<dbReference type="OrthoDB" id="1911848at2759"/>
<protein>
    <recommendedName>
        <fullName evidence="3">Protein kinase domain-containing protein</fullName>
    </recommendedName>
</protein>
<dbReference type="STRING" id="1182543.W9WTX4"/>
<comment type="caution">
    <text evidence="1">The sequence shown here is derived from an EMBL/GenBank/DDBJ whole genome shotgun (WGS) entry which is preliminary data.</text>
</comment>
<sequence>MGHLRLSLGTEVYLHPDAQFNRPPLYYRKTFDIYSLGIVLKKISYWKPIVSIVGIENDADSSPLSTSTLRTRLLDNKSSLLAGVRAEAGDRFEAAVKACIEGRDAYGIHCADRETSAGTSIKIQQGFTSLAVRVLDEIVV</sequence>
<dbReference type="Proteomes" id="UP000019471">
    <property type="component" value="Unassembled WGS sequence"/>
</dbReference>
<gene>
    <name evidence="1" type="ORF">A1O5_05170</name>
</gene>
<dbReference type="PANTHER" id="PTHR37542">
    <property type="entry name" value="HELO DOMAIN-CONTAINING PROTEIN-RELATED"/>
    <property type="match status" value="1"/>
</dbReference>
<evidence type="ECO:0000313" key="2">
    <source>
        <dbReference type="Proteomes" id="UP000019471"/>
    </source>
</evidence>
<proteinExistence type="predicted"/>
<dbReference type="AlphaFoldDB" id="W9WTX4"/>
<organism evidence="1 2">
    <name type="scientific">Cladophialophora psammophila CBS 110553</name>
    <dbReference type="NCBI Taxonomy" id="1182543"/>
    <lineage>
        <taxon>Eukaryota</taxon>
        <taxon>Fungi</taxon>
        <taxon>Dikarya</taxon>
        <taxon>Ascomycota</taxon>
        <taxon>Pezizomycotina</taxon>
        <taxon>Eurotiomycetes</taxon>
        <taxon>Chaetothyriomycetidae</taxon>
        <taxon>Chaetothyriales</taxon>
        <taxon>Herpotrichiellaceae</taxon>
        <taxon>Cladophialophora</taxon>
    </lineage>
</organism>
<dbReference type="HOGENOM" id="CLU_1834966_0_0_1"/>
<reference evidence="1 2" key="1">
    <citation type="submission" date="2013-03" db="EMBL/GenBank/DDBJ databases">
        <title>The Genome Sequence of Cladophialophora psammophila CBS 110553.</title>
        <authorList>
            <consortium name="The Broad Institute Genomics Platform"/>
            <person name="Cuomo C."/>
            <person name="de Hoog S."/>
            <person name="Gorbushina A."/>
            <person name="Walker B."/>
            <person name="Young S.K."/>
            <person name="Zeng Q."/>
            <person name="Gargeya S."/>
            <person name="Fitzgerald M."/>
            <person name="Haas B."/>
            <person name="Abouelleil A."/>
            <person name="Allen A.W."/>
            <person name="Alvarado L."/>
            <person name="Arachchi H.M."/>
            <person name="Berlin A.M."/>
            <person name="Chapman S.B."/>
            <person name="Gainer-Dewar J."/>
            <person name="Goldberg J."/>
            <person name="Griggs A."/>
            <person name="Gujja S."/>
            <person name="Hansen M."/>
            <person name="Howarth C."/>
            <person name="Imamovic A."/>
            <person name="Ireland A."/>
            <person name="Larimer J."/>
            <person name="McCowan C."/>
            <person name="Murphy C."/>
            <person name="Pearson M."/>
            <person name="Poon T.W."/>
            <person name="Priest M."/>
            <person name="Roberts A."/>
            <person name="Saif S."/>
            <person name="Shea T."/>
            <person name="Sisk P."/>
            <person name="Sykes S."/>
            <person name="Wortman J."/>
            <person name="Nusbaum C."/>
            <person name="Birren B."/>
        </authorList>
    </citation>
    <scope>NUCLEOTIDE SEQUENCE [LARGE SCALE GENOMIC DNA]</scope>
    <source>
        <strain evidence="1 2">CBS 110553</strain>
    </source>
</reference>
<evidence type="ECO:0008006" key="3">
    <source>
        <dbReference type="Google" id="ProtNLM"/>
    </source>
</evidence>
<dbReference type="EMBL" id="AMGX01000007">
    <property type="protein sequence ID" value="EXJ71363.1"/>
    <property type="molecule type" value="Genomic_DNA"/>
</dbReference>
<dbReference type="RefSeq" id="XP_007743962.1">
    <property type="nucleotide sequence ID" value="XM_007745772.1"/>
</dbReference>
<name>W9WTX4_9EURO</name>
<accession>W9WTX4</accession>
<dbReference type="GeneID" id="19189889"/>
<evidence type="ECO:0000313" key="1">
    <source>
        <dbReference type="EMBL" id="EXJ71363.1"/>
    </source>
</evidence>
<keyword evidence="2" id="KW-1185">Reference proteome</keyword>
<dbReference type="PANTHER" id="PTHR37542:SF3">
    <property type="entry name" value="PRION-INHIBITION AND PROPAGATION HELO DOMAIN-CONTAINING PROTEIN"/>
    <property type="match status" value="1"/>
</dbReference>